<evidence type="ECO:0000313" key="2">
    <source>
        <dbReference type="Proteomes" id="UP000246121"/>
    </source>
</evidence>
<name>A0A2V2VN18_TRYCR</name>
<gene>
    <name evidence="1" type="ORF">C4B63_21g232</name>
</gene>
<dbReference type="PANTHER" id="PTHR14374:SF0">
    <property type="entry name" value="TRAFFICKING PROTEIN PARTICLE COMPLEX SUBUNIT 11"/>
    <property type="match status" value="1"/>
</dbReference>
<dbReference type="VEuPathDB" id="TriTrypDB:TCDM_07690"/>
<dbReference type="VEuPathDB" id="TriTrypDB:TcYC6_0062830"/>
<evidence type="ECO:0000313" key="1">
    <source>
        <dbReference type="EMBL" id="PWU95723.1"/>
    </source>
</evidence>
<dbReference type="EMBL" id="PRFA01000021">
    <property type="protein sequence ID" value="PWU95723.1"/>
    <property type="molecule type" value="Genomic_DNA"/>
</dbReference>
<protein>
    <recommendedName>
        <fullName evidence="3">Trafficking protein particle complex subunit 11 domain-containing protein</fullName>
    </recommendedName>
</protein>
<dbReference type="VEuPathDB" id="TriTrypDB:TcCLB.509663.44"/>
<evidence type="ECO:0008006" key="3">
    <source>
        <dbReference type="Google" id="ProtNLM"/>
    </source>
</evidence>
<accession>A0A2V2VN18</accession>
<dbReference type="VEuPathDB" id="TriTrypDB:BCY84_21505"/>
<dbReference type="VEuPathDB" id="TriTrypDB:ECC02_010267"/>
<dbReference type="VEuPathDB" id="TriTrypDB:TCSYLVIO_010926"/>
<dbReference type="VEuPathDB" id="TriTrypDB:TcG_09087"/>
<dbReference type="VEuPathDB" id="TriTrypDB:TcCLB.506685.10"/>
<dbReference type="Proteomes" id="UP000246121">
    <property type="component" value="Unassembled WGS sequence"/>
</dbReference>
<dbReference type="VEuPathDB" id="TriTrypDB:Tc_MARK_841"/>
<organism evidence="1 2">
    <name type="scientific">Trypanosoma cruzi</name>
    <dbReference type="NCBI Taxonomy" id="5693"/>
    <lineage>
        <taxon>Eukaryota</taxon>
        <taxon>Discoba</taxon>
        <taxon>Euglenozoa</taxon>
        <taxon>Kinetoplastea</taxon>
        <taxon>Metakinetoplastina</taxon>
        <taxon>Trypanosomatida</taxon>
        <taxon>Trypanosomatidae</taxon>
        <taxon>Trypanosoma</taxon>
        <taxon>Schizotrypanum</taxon>
    </lineage>
</organism>
<sequence>MEFLSQLYNDDAYRDYLDANPSFSLAVLSRKNLRIAEGLSYFFDSRVRFRINYFSDVKSFLNKGVDVNLSAEISGILKSNWCSKHLRFRCSCVLVCLDWDQLGETAIDEVWLSGVCSQLKEYMRSFRSKVIIALVTENTMRTSANSTAQIEKLQYDLKIFFGSDFKNFLPLYESGMGKESAEKLFQMAVVLATKYHKDEMSRLKNSKLEPSYPLVRRGFKLGWHCLVLNDTKNAQKHFENAYRTLRKIAPFWPAMELRICGTILLFRVLHIVALESAISSDDMYCRLCEDHIMWIGRAIPCGSPEFKPMARFLRLILVGECYEWLLRNCRYVADETRRDYLFAAMGAFEEAIKLNQPSGSSKRHTTAPVFVGTECHLESHNCIFYSNNSMRTLSVRVKDLLSEIESHNSLSLDAFYVSVGVHASFHAWEQVFVCLEKFGGIRIGTYKEAEAVHKIWMCAMQSTGGNLKENIQEDVLFSYVSLCFGPAVGMEQKNYMKQFTELMKQNKLNHFSLSYPRRGHFAPFTILCRFQDEHHVCATKTEIHISLFTASIEMIIVDSLYVVVSWLSSDGVEDLSTYLVSDKGLKLSLNTPSSASLTLVLDKPGTYHCRSVRGRVNCAGIQLNVEWKLEKSLGGNTFLRGTEILPSISGLLYHKPWISVVRPVCGVDIEVPRSIAGIEGEEVNVDIVVKSEQDLTGNGTLVIHDVPSLYEFFWDACQEKKMKMGEGLRKGYRTVILDNIAFISCDHPLYVTLNYRCLRAGKYMVPILFYYKSGNYSDVEILKRIQLNVFYPFSTTYTFLKVLPWMVTPIKGDVIVGSENTLRVPEFSRVSIQHERFTLVHPRYSARDDVSTIQSNRDSLVYIAHTEREDHSDNFASSRGEEIILLVSMECRAPQGLMVKNLDVVCTQDASLSSVVVSLLPCHVEHLEVLTLSIKFRLLNAGKISLGFIRMILAPGNGAQHIISDFPLPEVKVEDTPFVLSLRGPSIAIIGSPIFISFDITNKTENFQNCELLVEKNNGCFLMNGRTQWSFCLAPNTFKSTEIILQPICIGTIKLPSVYLRHSTGLASGKCAVCVSDSQMICVLPS</sequence>
<proteinExistence type="predicted"/>
<dbReference type="VEuPathDB" id="TriTrypDB:C4B63_21g232"/>
<dbReference type="VEuPathDB" id="TriTrypDB:TcCL_NonESM07250"/>
<dbReference type="VEuPathDB" id="TriTrypDB:C3747_59g115"/>
<dbReference type="AlphaFoldDB" id="A0A2V2VN18"/>
<reference evidence="1 2" key="1">
    <citation type="journal article" date="2018" name="Microb. Genom.">
        <title>Expanding an expanded genome: long-read sequencing of Trypanosoma cruzi.</title>
        <authorList>
            <person name="Berna L."/>
            <person name="Rodriguez M."/>
            <person name="Chiribao M.L."/>
            <person name="Parodi-Talice A."/>
            <person name="Pita S."/>
            <person name="Rijo G."/>
            <person name="Alvarez-Valin F."/>
            <person name="Robello C."/>
        </authorList>
    </citation>
    <scope>NUCLEOTIDE SEQUENCE [LARGE SCALE GENOMIC DNA]</scope>
    <source>
        <strain evidence="1 2">Dm28c</strain>
    </source>
</reference>
<comment type="caution">
    <text evidence="1">The sequence shown here is derived from an EMBL/GenBank/DDBJ whole genome shotgun (WGS) entry which is preliminary data.</text>
</comment>
<dbReference type="PANTHER" id="PTHR14374">
    <property type="entry name" value="FOIE GRAS"/>
    <property type="match status" value="1"/>
</dbReference>